<comment type="caution">
    <text evidence="1">The sequence shown here is derived from an EMBL/GenBank/DDBJ whole genome shotgun (WGS) entry which is preliminary data.</text>
</comment>
<protein>
    <submittedName>
        <fullName evidence="1">Repressor</fullName>
    </submittedName>
</protein>
<dbReference type="EMBL" id="LWGR01000021">
    <property type="protein sequence ID" value="KZM68859.1"/>
    <property type="molecule type" value="Genomic_DNA"/>
</dbReference>
<sequence>MDGHNSEDKLTLSIIEDLTGKGLNQTEIADMYGVTRQYVSWVKKTYGGKQTPREIALKNFPWILTTQQGQMAPARNLRNHAEFMATGGRGMTADKLTKLRNFYKKLREQNVVVEFDPSLPPEPGVSSVGGFAYRPREASDGDLLIRVNEHTQMNEEGKIIWRFPPREP</sequence>
<dbReference type="Proteomes" id="UP000076512">
    <property type="component" value="Unassembled WGS sequence"/>
</dbReference>
<name>A0A164HVN2_9NOCA</name>
<proteinExistence type="predicted"/>
<reference evidence="1 2" key="1">
    <citation type="submission" date="2016-04" db="EMBL/GenBank/DDBJ databases">
        <authorList>
            <person name="Evans L.H."/>
            <person name="Alamgir A."/>
            <person name="Owens N."/>
            <person name="Weber N.D."/>
            <person name="Virtaneva K."/>
            <person name="Barbian K."/>
            <person name="Babar A."/>
            <person name="Rosenke K."/>
        </authorList>
    </citation>
    <scope>NUCLEOTIDE SEQUENCE [LARGE SCALE GENOMIC DNA]</scope>
    <source>
        <strain evidence="1 2">IFM 0406</strain>
    </source>
</reference>
<keyword evidence="2" id="KW-1185">Reference proteome</keyword>
<dbReference type="OrthoDB" id="4427333at2"/>
<organism evidence="1 2">
    <name type="scientific">Nocardia terpenica</name>
    <dbReference type="NCBI Taxonomy" id="455432"/>
    <lineage>
        <taxon>Bacteria</taxon>
        <taxon>Bacillati</taxon>
        <taxon>Actinomycetota</taxon>
        <taxon>Actinomycetes</taxon>
        <taxon>Mycobacteriales</taxon>
        <taxon>Nocardiaceae</taxon>
        <taxon>Nocardia</taxon>
    </lineage>
</organism>
<accession>A0A164HVN2</accession>
<evidence type="ECO:0000313" key="2">
    <source>
        <dbReference type="Proteomes" id="UP000076512"/>
    </source>
</evidence>
<evidence type="ECO:0000313" key="1">
    <source>
        <dbReference type="EMBL" id="KZM68859.1"/>
    </source>
</evidence>
<gene>
    <name evidence="1" type="ORF">AWN90_13805</name>
</gene>
<dbReference type="STRING" id="455432.AWN90_13805"/>
<dbReference type="AlphaFoldDB" id="A0A164HVN2"/>
<dbReference type="RefSeq" id="WP_067580824.1">
    <property type="nucleotide sequence ID" value="NZ_JABMCZ010000002.1"/>
</dbReference>